<comment type="cofactor">
    <cofactor evidence="6">
        <name>Mg(2+)</name>
        <dbReference type="ChEBI" id="CHEBI:18420"/>
    </cofactor>
</comment>
<feature type="binding site" evidence="6">
    <location>
        <position position="126"/>
    </location>
    <ligand>
        <name>orotate</name>
        <dbReference type="ChEBI" id="CHEBI:30839"/>
    </ligand>
</feature>
<dbReference type="OrthoDB" id="9802134at2"/>
<dbReference type="UniPathway" id="UPA00070">
    <property type="reaction ID" value="UER00119"/>
</dbReference>
<comment type="function">
    <text evidence="6">Catalyzes the transfer of a ribosyl phosphate group from 5-phosphoribose 1-diphosphate to orotate, leading to the formation of orotidine monophosphate (OMP).</text>
</comment>
<comment type="catalytic activity">
    <reaction evidence="6">
        <text>orotidine 5'-phosphate + diphosphate = orotate + 5-phospho-alpha-D-ribose 1-diphosphate</text>
        <dbReference type="Rhea" id="RHEA:10380"/>
        <dbReference type="ChEBI" id="CHEBI:30839"/>
        <dbReference type="ChEBI" id="CHEBI:33019"/>
        <dbReference type="ChEBI" id="CHEBI:57538"/>
        <dbReference type="ChEBI" id="CHEBI:58017"/>
        <dbReference type="EC" id="2.4.2.10"/>
    </reaction>
</comment>
<gene>
    <name evidence="6" type="primary">pyrE</name>
    <name evidence="8" type="ORF">N780_10620</name>
</gene>
<keyword evidence="3 6" id="KW-0328">Glycosyltransferase</keyword>
<comment type="subunit">
    <text evidence="6">Homodimer.</text>
</comment>
<reference evidence="8 9" key="1">
    <citation type="submission" date="2013-08" db="EMBL/GenBank/DDBJ databases">
        <title>Genome of Pontibacillus chungwhensis.</title>
        <authorList>
            <person name="Wang Q."/>
            <person name="Wang G."/>
        </authorList>
    </citation>
    <scope>NUCLEOTIDE SEQUENCE [LARGE SCALE GENOMIC DNA]</scope>
    <source>
        <strain evidence="8 9">BH030062</strain>
    </source>
</reference>
<evidence type="ECO:0000256" key="1">
    <source>
        <dbReference type="ARBA" id="ARBA00004889"/>
    </source>
</evidence>
<dbReference type="CDD" id="cd06223">
    <property type="entry name" value="PRTases_typeI"/>
    <property type="match status" value="1"/>
</dbReference>
<comment type="pathway">
    <text evidence="1 6">Pyrimidine metabolism; UMP biosynthesis via de novo pathway; UMP from orotate: step 1/2.</text>
</comment>
<dbReference type="InterPro" id="IPR004467">
    <property type="entry name" value="Or_phspho_trans_dom"/>
</dbReference>
<keyword evidence="5 6" id="KW-0665">Pyrimidine biosynthesis</keyword>
<dbReference type="GO" id="GO:0019856">
    <property type="term" value="P:pyrimidine nucleobase biosynthetic process"/>
    <property type="evidence" value="ECO:0007669"/>
    <property type="project" value="TreeGrafter"/>
</dbReference>
<dbReference type="AlphaFoldDB" id="A0A0A2UX05"/>
<dbReference type="Gene3D" id="3.40.50.2020">
    <property type="match status" value="1"/>
</dbReference>
<dbReference type="eggNOG" id="COG0461">
    <property type="taxonomic scope" value="Bacteria"/>
</dbReference>
<feature type="binding site" description="in other chain" evidence="6">
    <location>
        <begin position="122"/>
        <end position="130"/>
    </location>
    <ligand>
        <name>5-phospho-alpha-D-ribose 1-diphosphate</name>
        <dbReference type="ChEBI" id="CHEBI:58017"/>
        <note>ligand shared between dimeric partners</note>
    </ligand>
</feature>
<feature type="binding site" evidence="6">
    <location>
        <position position="102"/>
    </location>
    <ligand>
        <name>5-phospho-alpha-D-ribose 1-diphosphate</name>
        <dbReference type="ChEBI" id="CHEBI:58017"/>
        <note>ligand shared between dimeric partners</note>
    </ligand>
</feature>
<dbReference type="EMBL" id="AVBG01000001">
    <property type="protein sequence ID" value="KGP92802.1"/>
    <property type="molecule type" value="Genomic_DNA"/>
</dbReference>
<protein>
    <recommendedName>
        <fullName evidence="2 6">Orotate phosphoribosyltransferase</fullName>
        <shortName evidence="6">OPRT</shortName>
        <shortName evidence="6">OPRTase</shortName>
        <ecNumber evidence="2 6">2.4.2.10</ecNumber>
    </recommendedName>
</protein>
<sequence>MLTDKQIAKRLFEIEALQFSPDEPFKWASGILSPVYCDNRLVMSDVSLRKEIAQSLAEHIQVKYPDVEVIAGCATAGIPHAAWVADILELPMIYVRDKAKGHGKGNRIEGEVKRGQKAVVIEDLISTGKSSIASAQALQEAGVVVVGVQALFSYELKKAEQAFKEASLEYHSLTTFPLLLELMKEQDKISLESYSRLKEWNQDPGAFSYNYQA</sequence>
<dbReference type="NCBIfam" id="TIGR00336">
    <property type="entry name" value="pyrE"/>
    <property type="match status" value="1"/>
</dbReference>
<feature type="domain" description="Phosphoribosyltransferase" evidence="7">
    <location>
        <begin position="65"/>
        <end position="156"/>
    </location>
</feature>
<evidence type="ECO:0000259" key="7">
    <source>
        <dbReference type="Pfam" id="PF00156"/>
    </source>
</evidence>
<dbReference type="PANTHER" id="PTHR19278:SF9">
    <property type="entry name" value="URIDINE 5'-MONOPHOSPHATE SYNTHASE"/>
    <property type="match status" value="1"/>
</dbReference>
<evidence type="ECO:0000256" key="5">
    <source>
        <dbReference type="ARBA" id="ARBA00022975"/>
    </source>
</evidence>
<dbReference type="Proteomes" id="UP000030153">
    <property type="component" value="Unassembled WGS sequence"/>
</dbReference>
<evidence type="ECO:0000256" key="3">
    <source>
        <dbReference type="ARBA" id="ARBA00022676"/>
    </source>
</evidence>
<dbReference type="STRING" id="1385513.N780_10620"/>
<organism evidence="8 9">
    <name type="scientific">Pontibacillus chungwhensis BH030062</name>
    <dbReference type="NCBI Taxonomy" id="1385513"/>
    <lineage>
        <taxon>Bacteria</taxon>
        <taxon>Bacillati</taxon>
        <taxon>Bacillota</taxon>
        <taxon>Bacilli</taxon>
        <taxon>Bacillales</taxon>
        <taxon>Bacillaceae</taxon>
        <taxon>Pontibacillus</taxon>
    </lineage>
</organism>
<dbReference type="InterPro" id="IPR023031">
    <property type="entry name" value="OPRT"/>
</dbReference>
<dbReference type="EC" id="2.4.2.10" evidence="2 6"/>
<proteinExistence type="inferred from homology"/>
<comment type="similarity">
    <text evidence="6">Belongs to the purine/pyrimidine phosphoribosyltransferase family. PyrE subfamily.</text>
</comment>
<dbReference type="HAMAP" id="MF_01208">
    <property type="entry name" value="PyrE"/>
    <property type="match status" value="1"/>
</dbReference>
<dbReference type="RefSeq" id="WP_036778546.1">
    <property type="nucleotide sequence ID" value="NZ_AVBG01000001.1"/>
</dbReference>
<dbReference type="PANTHER" id="PTHR19278">
    <property type="entry name" value="OROTATE PHOSPHORIBOSYLTRANSFERASE"/>
    <property type="match status" value="1"/>
</dbReference>
<evidence type="ECO:0000256" key="2">
    <source>
        <dbReference type="ARBA" id="ARBA00011971"/>
    </source>
</evidence>
<comment type="caution">
    <text evidence="6">Lacks conserved residue(s) required for the propagation of feature annotation.</text>
</comment>
<keyword evidence="4 6" id="KW-0808">Transferase</keyword>
<accession>A0A0A2UX05</accession>
<dbReference type="GO" id="GO:0004588">
    <property type="term" value="F:orotate phosphoribosyltransferase activity"/>
    <property type="evidence" value="ECO:0007669"/>
    <property type="project" value="UniProtKB-UniRule"/>
</dbReference>
<dbReference type="Pfam" id="PF00156">
    <property type="entry name" value="Pribosyltran"/>
    <property type="match status" value="1"/>
</dbReference>
<dbReference type="InterPro" id="IPR000836">
    <property type="entry name" value="PRTase_dom"/>
</dbReference>
<dbReference type="InterPro" id="IPR029057">
    <property type="entry name" value="PRTase-like"/>
</dbReference>
<dbReference type="GO" id="GO:0044205">
    <property type="term" value="P:'de novo' UMP biosynthetic process"/>
    <property type="evidence" value="ECO:0007669"/>
    <property type="project" value="UniProtKB-UniRule"/>
</dbReference>
<keyword evidence="6" id="KW-0460">Magnesium</keyword>
<keyword evidence="9" id="KW-1185">Reference proteome</keyword>
<name>A0A0A2UX05_9BACI</name>
<evidence type="ECO:0000256" key="6">
    <source>
        <dbReference type="HAMAP-Rule" id="MF_01208"/>
    </source>
</evidence>
<feature type="binding site" evidence="6">
    <location>
        <position position="100"/>
    </location>
    <ligand>
        <name>5-phospho-alpha-D-ribose 1-diphosphate</name>
        <dbReference type="ChEBI" id="CHEBI:58017"/>
        <note>ligand shared between dimeric partners</note>
    </ligand>
</feature>
<evidence type="ECO:0000256" key="4">
    <source>
        <dbReference type="ARBA" id="ARBA00022679"/>
    </source>
</evidence>
<feature type="binding site" evidence="6">
    <location>
        <position position="96"/>
    </location>
    <ligand>
        <name>5-phospho-alpha-D-ribose 1-diphosphate</name>
        <dbReference type="ChEBI" id="CHEBI:58017"/>
        <note>ligand shared between dimeric partners</note>
    </ligand>
</feature>
<dbReference type="GO" id="GO:0000287">
    <property type="term" value="F:magnesium ion binding"/>
    <property type="evidence" value="ECO:0007669"/>
    <property type="project" value="UniProtKB-UniRule"/>
</dbReference>
<evidence type="ECO:0000313" key="8">
    <source>
        <dbReference type="EMBL" id="KGP92802.1"/>
    </source>
</evidence>
<comment type="caution">
    <text evidence="8">The sequence shown here is derived from an EMBL/GenBank/DDBJ whole genome shotgun (WGS) entry which is preliminary data.</text>
</comment>
<dbReference type="SUPFAM" id="SSF53271">
    <property type="entry name" value="PRTase-like"/>
    <property type="match status" value="1"/>
</dbReference>
<evidence type="ECO:0000313" key="9">
    <source>
        <dbReference type="Proteomes" id="UP000030153"/>
    </source>
</evidence>